<dbReference type="KEGG" id="sbae:DSM104329_01632"/>
<organism evidence="1 2">
    <name type="scientific">Capillimicrobium parvum</name>
    <dbReference type="NCBI Taxonomy" id="2884022"/>
    <lineage>
        <taxon>Bacteria</taxon>
        <taxon>Bacillati</taxon>
        <taxon>Actinomycetota</taxon>
        <taxon>Thermoleophilia</taxon>
        <taxon>Solirubrobacterales</taxon>
        <taxon>Capillimicrobiaceae</taxon>
        <taxon>Capillimicrobium</taxon>
    </lineage>
</organism>
<dbReference type="Proteomes" id="UP001162834">
    <property type="component" value="Chromosome"/>
</dbReference>
<proteinExistence type="predicted"/>
<dbReference type="SUPFAM" id="SSF46955">
    <property type="entry name" value="Putative DNA-binding domain"/>
    <property type="match status" value="1"/>
</dbReference>
<sequence length="83" mass="9463">MRTPSSGQADVGGMVIPFPDRFDDHGTRWQPWVAERVVANHFGVSGRTVRRWQTQGMPSRMVGGSRRYRLSICDEWLADRDAT</sequence>
<dbReference type="AlphaFoldDB" id="A0A9E6XVM4"/>
<dbReference type="EMBL" id="CP087164">
    <property type="protein sequence ID" value="UGS35246.1"/>
    <property type="molecule type" value="Genomic_DNA"/>
</dbReference>
<dbReference type="Gene3D" id="1.10.10.10">
    <property type="entry name" value="Winged helix-like DNA-binding domain superfamily/Winged helix DNA-binding domain"/>
    <property type="match status" value="1"/>
</dbReference>
<protein>
    <recommendedName>
        <fullName evidence="3">Helix-turn-helix domain-containing protein</fullName>
    </recommendedName>
</protein>
<evidence type="ECO:0000313" key="1">
    <source>
        <dbReference type="EMBL" id="UGS35246.1"/>
    </source>
</evidence>
<evidence type="ECO:0008006" key="3">
    <source>
        <dbReference type="Google" id="ProtNLM"/>
    </source>
</evidence>
<name>A0A9E6XVM4_9ACTN</name>
<accession>A0A9E6XVM4</accession>
<reference evidence="1" key="1">
    <citation type="journal article" date="2022" name="Int. J. Syst. Evol. Microbiol.">
        <title>Pseudomonas aegrilactucae sp. nov. and Pseudomonas morbosilactucae sp. nov., pathogens causing bacterial rot of lettuce in Japan.</title>
        <authorList>
            <person name="Sawada H."/>
            <person name="Fujikawa T."/>
            <person name="Satou M."/>
        </authorList>
    </citation>
    <scope>NUCLEOTIDE SEQUENCE</scope>
    <source>
        <strain evidence="1">0166_1</strain>
    </source>
</reference>
<dbReference type="InterPro" id="IPR036388">
    <property type="entry name" value="WH-like_DNA-bd_sf"/>
</dbReference>
<dbReference type="InterPro" id="IPR009061">
    <property type="entry name" value="DNA-bd_dom_put_sf"/>
</dbReference>
<gene>
    <name evidence="1" type="ORF">DSM104329_01632</name>
</gene>
<keyword evidence="2" id="KW-1185">Reference proteome</keyword>
<evidence type="ECO:0000313" key="2">
    <source>
        <dbReference type="Proteomes" id="UP001162834"/>
    </source>
</evidence>